<organism evidence="2 3">
    <name type="scientific">Noviherbaspirillum suwonense</name>
    <dbReference type="NCBI Taxonomy" id="1224511"/>
    <lineage>
        <taxon>Bacteria</taxon>
        <taxon>Pseudomonadati</taxon>
        <taxon>Pseudomonadota</taxon>
        <taxon>Betaproteobacteria</taxon>
        <taxon>Burkholderiales</taxon>
        <taxon>Oxalobacteraceae</taxon>
        <taxon>Noviherbaspirillum</taxon>
    </lineage>
</organism>
<keyword evidence="3" id="KW-1185">Reference proteome</keyword>
<evidence type="ECO:0000313" key="3">
    <source>
        <dbReference type="Proteomes" id="UP001158049"/>
    </source>
</evidence>
<protein>
    <submittedName>
        <fullName evidence="2">Nucleotidyl transferase AbiEii toxin, Type IV TA system</fullName>
    </submittedName>
</protein>
<name>A0ABY1PXX0_9BURK</name>
<feature type="domain" description="KfrB" evidence="1">
    <location>
        <begin position="229"/>
        <end position="262"/>
    </location>
</feature>
<comment type="caution">
    <text evidence="2">The sequence shown here is derived from an EMBL/GenBank/DDBJ whole genome shotgun (WGS) entry which is preliminary data.</text>
</comment>
<dbReference type="InterPro" id="IPR040782">
    <property type="entry name" value="KfrB"/>
</dbReference>
<accession>A0ABY1PXX0</accession>
<dbReference type="InterPro" id="IPR014942">
    <property type="entry name" value="AbiEii"/>
</dbReference>
<dbReference type="EMBL" id="FXUL01000002">
    <property type="protein sequence ID" value="SMP49488.1"/>
    <property type="molecule type" value="Genomic_DNA"/>
</dbReference>
<proteinExistence type="predicted"/>
<dbReference type="RefSeq" id="WP_346772281.1">
    <property type="nucleotide sequence ID" value="NZ_FXUL01000002.1"/>
</dbReference>
<dbReference type="Pfam" id="PF08843">
    <property type="entry name" value="AbiEii"/>
    <property type="match status" value="1"/>
</dbReference>
<dbReference type="Proteomes" id="UP001158049">
    <property type="component" value="Unassembled WGS sequence"/>
</dbReference>
<evidence type="ECO:0000259" key="1">
    <source>
        <dbReference type="Pfam" id="PF18790"/>
    </source>
</evidence>
<reference evidence="2 3" key="1">
    <citation type="submission" date="2017-05" db="EMBL/GenBank/DDBJ databases">
        <authorList>
            <person name="Varghese N."/>
            <person name="Submissions S."/>
        </authorList>
    </citation>
    <scope>NUCLEOTIDE SEQUENCE [LARGE SCALE GENOMIC DNA]</scope>
    <source>
        <strain evidence="2 3">DSM 26001</strain>
    </source>
</reference>
<sequence>MKSAGTAAAPIRFFTFGGGTVLMLRHQHRLSKDIDLFVPDPQSLAYVTPRLSDVADALCQSQYVEAALYVKLQLETGEIDFVAAPNLLPEENAFERWDLFGESVRVETAAEIVAKKMFHRGDKATARDLFDLALVIEREPGAMALAQPFFFRHADKVIEHLRTPSARFIAQFRDIHTLGYQPSFEHAADKVSAYFLGLKAALETSRLDAIAFAECNSYVVEAADVGHGNYVGKVIMETAHHIVQHVGRGCVTLHERHQLPQPRQQRVNDAPVHFHFHYRDGFAQ</sequence>
<dbReference type="GO" id="GO:0016740">
    <property type="term" value="F:transferase activity"/>
    <property type="evidence" value="ECO:0007669"/>
    <property type="project" value="UniProtKB-KW"/>
</dbReference>
<evidence type="ECO:0000313" key="2">
    <source>
        <dbReference type="EMBL" id="SMP49488.1"/>
    </source>
</evidence>
<gene>
    <name evidence="2" type="ORF">SAMN06295970_102258</name>
</gene>
<keyword evidence="2" id="KW-0808">Transferase</keyword>
<dbReference type="Pfam" id="PF18790">
    <property type="entry name" value="KfrB"/>
    <property type="match status" value="1"/>
</dbReference>